<dbReference type="AlphaFoldDB" id="A0A1V0BB80"/>
<dbReference type="OrthoDB" id="5502479at2"/>
<dbReference type="KEGG" id="cke:B5M06_01480"/>
<dbReference type="Proteomes" id="UP000242792">
    <property type="component" value="Chromosome"/>
</dbReference>
<accession>A0A1V0BB80</accession>
<sequence length="310" mass="33944">MYGIERKSMTDHDLRPPLQQKHRPTGTSKWLVGGVVIAVAAAVAWYTKDDWLTQETVPVPTPPAIPATPPEPETVAPEQAVPAAPLRELTPQTEPGPQHPVPEQVGDVQPVADAASLDRWAVEWLGKPALKFLMLPGLAHHVVATIDNLPRSHAAPHLWPLSPVGGKILLEEGAEGQQIAPANSARYDAVVDFVTGIAPTQAASWYRQAYPVLQTTYEELGYPGQYFNDRLVEVIDHLLLTPEPAGPLAVTLVQVQGQIAPQQPWLRYEYADPQLQSLSAGQKILLRLGAEHRQRLKTYLQDVRAQVAGH</sequence>
<feature type="compositionally biased region" description="Pro residues" evidence="1">
    <location>
        <begin position="60"/>
        <end position="72"/>
    </location>
</feature>
<evidence type="ECO:0000313" key="3">
    <source>
        <dbReference type="EMBL" id="AQZ97130.1"/>
    </source>
</evidence>
<name>A0A1V0BB80_9BURK</name>
<feature type="region of interest" description="Disordered" evidence="1">
    <location>
        <begin position="1"/>
        <end position="26"/>
    </location>
</feature>
<evidence type="ECO:0000256" key="2">
    <source>
        <dbReference type="SAM" id="Phobius"/>
    </source>
</evidence>
<proteinExistence type="predicted"/>
<protein>
    <recommendedName>
        <fullName evidence="5">DUF3014 domain-containing protein</fullName>
    </recommendedName>
</protein>
<organism evidence="3 4">
    <name type="scientific">Comamonas kerstersii</name>
    <dbReference type="NCBI Taxonomy" id="225992"/>
    <lineage>
        <taxon>Bacteria</taxon>
        <taxon>Pseudomonadati</taxon>
        <taxon>Pseudomonadota</taxon>
        <taxon>Betaproteobacteria</taxon>
        <taxon>Burkholderiales</taxon>
        <taxon>Comamonadaceae</taxon>
        <taxon>Comamonas</taxon>
    </lineage>
</organism>
<dbReference type="EMBL" id="CP020121">
    <property type="protein sequence ID" value="AQZ97130.1"/>
    <property type="molecule type" value="Genomic_DNA"/>
</dbReference>
<reference evidence="3 4" key="1">
    <citation type="submission" date="2017-03" db="EMBL/GenBank/DDBJ databases">
        <title>Rapid Whole Genome Sequencing of Comamonas kerstersii Causing Continuous ambulatory Peritoneal Dialysis-Associated Peritonitis.</title>
        <authorList>
            <person name="Zheng B."/>
        </authorList>
    </citation>
    <scope>NUCLEOTIDE SEQUENCE [LARGE SCALE GENOMIC DNA]</scope>
    <source>
        <strain evidence="3 4">8943</strain>
    </source>
</reference>
<feature type="transmembrane region" description="Helical" evidence="2">
    <location>
        <begin position="30"/>
        <end position="47"/>
    </location>
</feature>
<keyword evidence="2" id="KW-0812">Transmembrane</keyword>
<feature type="compositionally biased region" description="Basic and acidic residues" evidence="1">
    <location>
        <begin position="1"/>
        <end position="15"/>
    </location>
</feature>
<feature type="region of interest" description="Disordered" evidence="1">
    <location>
        <begin position="60"/>
        <end position="79"/>
    </location>
</feature>
<keyword evidence="2" id="KW-0472">Membrane</keyword>
<gene>
    <name evidence="3" type="ORF">B5M06_01480</name>
</gene>
<keyword evidence="2" id="KW-1133">Transmembrane helix</keyword>
<dbReference type="InterPro" id="IPR021382">
    <property type="entry name" value="DUF3014"/>
</dbReference>
<evidence type="ECO:0000313" key="4">
    <source>
        <dbReference type="Proteomes" id="UP000242792"/>
    </source>
</evidence>
<dbReference type="Pfam" id="PF11219">
    <property type="entry name" value="DUF3014"/>
    <property type="match status" value="1"/>
</dbReference>
<evidence type="ECO:0008006" key="5">
    <source>
        <dbReference type="Google" id="ProtNLM"/>
    </source>
</evidence>
<evidence type="ECO:0000256" key="1">
    <source>
        <dbReference type="SAM" id="MobiDB-lite"/>
    </source>
</evidence>